<dbReference type="CDD" id="cd03427">
    <property type="entry name" value="NUDIX_MTH1_Nudt1"/>
    <property type="match status" value="1"/>
</dbReference>
<evidence type="ECO:0000256" key="15">
    <source>
        <dbReference type="ARBA" id="ARBA00030682"/>
    </source>
</evidence>
<feature type="transmembrane region" description="Helical" evidence="22">
    <location>
        <begin position="6"/>
        <end position="24"/>
    </location>
</feature>
<sequence>MIVRFLAENYLWIIIAILAVNMTQRKYPGTDKKRRATVYIALGALLLNISAVFVLQNEMTHWLVAVAAIILLVAGFFLRKWVWPFRLHCAGCGKRMDYAHVVGHDDNLCTSCHLEKHPEEKEKAEAAAQEAERKKQDRVQPARIDYSAARTVEDVDWDVWEPTETCVLTYLLRTSDDGKRQILLIDKKRGLGDGLVNVPGGHIEVAETATEAAIREFKEETDMDIIDPEYRGVLDFQFTDGLAMRGHVFTATSWTGTPRETDEARPFWCDEQDLPYEKMWSDDELWLPDMLAGKNVKGVFIFDDRVMLSHKVELLNRPETLAEDTTEDVAENVK</sequence>
<dbReference type="GO" id="GO:0008828">
    <property type="term" value="F:dATP diphosphatase activity"/>
    <property type="evidence" value="ECO:0007669"/>
    <property type="project" value="UniProtKB-EC"/>
</dbReference>
<keyword evidence="22" id="KW-0812">Transmembrane</keyword>
<dbReference type="CDD" id="cd00085">
    <property type="entry name" value="HNHc"/>
    <property type="match status" value="1"/>
</dbReference>
<evidence type="ECO:0000259" key="23">
    <source>
        <dbReference type="PROSITE" id="PS51462"/>
    </source>
</evidence>
<comment type="catalytic activity">
    <reaction evidence="19">
        <text>O(6)-methyl-dGTP + H2O = O(6)-methyl-dGMP + diphosphate + H(+)</text>
        <dbReference type="Rhea" id="RHEA:67600"/>
        <dbReference type="ChEBI" id="CHEBI:15377"/>
        <dbReference type="ChEBI" id="CHEBI:15378"/>
        <dbReference type="ChEBI" id="CHEBI:33019"/>
        <dbReference type="ChEBI" id="CHEBI:169974"/>
        <dbReference type="ChEBI" id="CHEBI:169975"/>
    </reaction>
    <physiologicalReaction direction="left-to-right" evidence="19">
        <dbReference type="Rhea" id="RHEA:67601"/>
    </physiologicalReaction>
</comment>
<evidence type="ECO:0000256" key="8">
    <source>
        <dbReference type="ARBA" id="ARBA00024459"/>
    </source>
</evidence>
<evidence type="ECO:0000256" key="4">
    <source>
        <dbReference type="ARBA" id="ARBA00022723"/>
    </source>
</evidence>
<evidence type="ECO:0000256" key="5">
    <source>
        <dbReference type="ARBA" id="ARBA00022801"/>
    </source>
</evidence>
<evidence type="ECO:0000256" key="21">
    <source>
        <dbReference type="ARBA" id="ARBA00053094"/>
    </source>
</evidence>
<comment type="catalytic activity">
    <reaction evidence="18">
        <text>N(6)-methyl-ATP + H2O = N(6)-methyl-AMP + diphosphate + H(+)</text>
        <dbReference type="Rhea" id="RHEA:67608"/>
        <dbReference type="ChEBI" id="CHEBI:15377"/>
        <dbReference type="ChEBI" id="CHEBI:15378"/>
        <dbReference type="ChEBI" id="CHEBI:33019"/>
        <dbReference type="ChEBI" id="CHEBI:144842"/>
        <dbReference type="ChEBI" id="CHEBI:172873"/>
    </reaction>
    <physiologicalReaction direction="left-to-right" evidence="18">
        <dbReference type="Rhea" id="RHEA:67609"/>
    </physiologicalReaction>
</comment>
<dbReference type="PANTHER" id="PTHR43758">
    <property type="entry name" value="7,8-DIHYDRO-8-OXOGUANINE TRIPHOSPHATASE"/>
    <property type="match status" value="1"/>
</dbReference>
<dbReference type="OrthoDB" id="9804563at2"/>
<dbReference type="PROSITE" id="PS51462">
    <property type="entry name" value="NUDIX"/>
    <property type="match status" value="1"/>
</dbReference>
<gene>
    <name evidence="24" type="ordered locus">Spico_0032</name>
</gene>
<evidence type="ECO:0000256" key="11">
    <source>
        <dbReference type="ARBA" id="ARBA00026103"/>
    </source>
</evidence>
<dbReference type="STRING" id="760011.Spico_0032"/>
<dbReference type="GO" id="GO:0008413">
    <property type="term" value="F:8-oxo-7,8-dihydroguanosine triphosphate pyrophosphatase activity"/>
    <property type="evidence" value="ECO:0007669"/>
    <property type="project" value="InterPro"/>
</dbReference>
<dbReference type="AlphaFoldDB" id="F4GIB5"/>
<evidence type="ECO:0000256" key="6">
    <source>
        <dbReference type="ARBA" id="ARBA00022842"/>
    </source>
</evidence>
<evidence type="ECO:0000256" key="7">
    <source>
        <dbReference type="ARBA" id="ARBA00024448"/>
    </source>
</evidence>
<dbReference type="EC" id="3.6.1.56" evidence="11"/>
<comment type="catalytic activity">
    <reaction evidence="7">
        <text>8-oxo-dATP + H2O = 8-oxo-dAMP + diphosphate + H(+)</text>
        <dbReference type="Rhea" id="RHEA:65396"/>
        <dbReference type="ChEBI" id="CHEBI:15377"/>
        <dbReference type="ChEBI" id="CHEBI:15378"/>
        <dbReference type="ChEBI" id="CHEBI:33019"/>
        <dbReference type="ChEBI" id="CHEBI:71361"/>
        <dbReference type="ChEBI" id="CHEBI:172871"/>
    </reaction>
    <physiologicalReaction direction="left-to-right" evidence="7">
        <dbReference type="Rhea" id="RHEA:65397"/>
    </physiologicalReaction>
</comment>
<organism evidence="24 25">
    <name type="scientific">Parasphaerochaeta coccoides (strain ATCC BAA-1237 / DSM 17374 / SPN1)</name>
    <name type="common">Sphaerochaeta coccoides</name>
    <dbReference type="NCBI Taxonomy" id="760011"/>
    <lineage>
        <taxon>Bacteria</taxon>
        <taxon>Pseudomonadati</taxon>
        <taxon>Spirochaetota</taxon>
        <taxon>Spirochaetia</taxon>
        <taxon>Spirochaetales</taxon>
        <taxon>Sphaerochaetaceae</taxon>
        <taxon>Parasphaerochaeta</taxon>
    </lineage>
</organism>
<comment type="subunit">
    <text evidence="3">Monomer.</text>
</comment>
<comment type="catalytic activity">
    <reaction evidence="10">
        <text>2-oxo-ATP + H2O = 2-oxo-AMP + diphosphate + H(+)</text>
        <dbReference type="Rhea" id="RHEA:67392"/>
        <dbReference type="ChEBI" id="CHEBI:15377"/>
        <dbReference type="ChEBI" id="CHEBI:15378"/>
        <dbReference type="ChEBI" id="CHEBI:33019"/>
        <dbReference type="ChEBI" id="CHEBI:71395"/>
        <dbReference type="ChEBI" id="CHEBI:172878"/>
    </reaction>
    <physiologicalReaction direction="left-to-right" evidence="10">
        <dbReference type="Rhea" id="RHEA:67393"/>
    </physiologicalReaction>
</comment>
<dbReference type="Proteomes" id="UP000007939">
    <property type="component" value="Chromosome"/>
</dbReference>
<evidence type="ECO:0000256" key="13">
    <source>
        <dbReference type="ARBA" id="ARBA00029673"/>
    </source>
</evidence>
<keyword evidence="25" id="KW-1185">Reference proteome</keyword>
<comment type="catalytic activity">
    <reaction evidence="8">
        <text>2-oxo-dATP + H2O = 2-oxo-dAMP + diphosphate + H(+)</text>
        <dbReference type="Rhea" id="RHEA:31583"/>
        <dbReference type="ChEBI" id="CHEBI:15377"/>
        <dbReference type="ChEBI" id="CHEBI:15378"/>
        <dbReference type="ChEBI" id="CHEBI:33019"/>
        <dbReference type="ChEBI" id="CHEBI:63212"/>
        <dbReference type="ChEBI" id="CHEBI:77897"/>
        <dbReference type="EC" id="3.6.1.56"/>
    </reaction>
    <physiologicalReaction direction="left-to-right" evidence="8">
        <dbReference type="Rhea" id="RHEA:31584"/>
    </physiologicalReaction>
</comment>
<comment type="function">
    <text evidence="21">Oxidized purine nucleoside triphosphate hydrolase which is a prominent sanitizer of the oxidized nucleotide pool. Catalyzes the hydrolysis of 2-oxo-dATP (2-hydroxy-dATP) into 2-oxo-dAMP. Also has a significant hydrolase activity toward 2-oxo-ATP, 8-oxo-dGTP and 8-oxo-dATP. Through the hydrolysis of oxidized purine nucleoside triphosphates, prevents their incorporation into DNA and the subsequent transversions A:T to C:G and G:C to T:A. Also catalyzes the hydrolysis of methylated purine nucleoside triphosphate preventing their integration into DNA. Through this antimutagenic activity protects cells from oxidative stress.</text>
</comment>
<evidence type="ECO:0000256" key="19">
    <source>
        <dbReference type="ARBA" id="ARBA00048894"/>
    </source>
</evidence>
<evidence type="ECO:0000256" key="2">
    <source>
        <dbReference type="ARBA" id="ARBA00005582"/>
    </source>
</evidence>
<keyword evidence="22" id="KW-0472">Membrane</keyword>
<keyword evidence="5 24" id="KW-0378">Hydrolase</keyword>
<evidence type="ECO:0000256" key="3">
    <source>
        <dbReference type="ARBA" id="ARBA00011245"/>
    </source>
</evidence>
<dbReference type="GO" id="GO:0005737">
    <property type="term" value="C:cytoplasm"/>
    <property type="evidence" value="ECO:0007669"/>
    <property type="project" value="TreeGrafter"/>
</dbReference>
<dbReference type="PANTHER" id="PTHR43758:SF2">
    <property type="entry name" value="OXIDIZED PURINE NUCLEOSIDE TRIPHOSPHATE HYDROLASE"/>
    <property type="match status" value="1"/>
</dbReference>
<comment type="catalytic activity">
    <reaction evidence="9">
        <text>8-oxo-dGTP + H2O = 8-oxo-dGMP + diphosphate + H(+)</text>
        <dbReference type="Rhea" id="RHEA:31575"/>
        <dbReference type="ChEBI" id="CHEBI:15377"/>
        <dbReference type="ChEBI" id="CHEBI:15378"/>
        <dbReference type="ChEBI" id="CHEBI:33019"/>
        <dbReference type="ChEBI" id="CHEBI:63224"/>
        <dbReference type="ChEBI" id="CHEBI:77896"/>
    </reaction>
    <physiologicalReaction direction="left-to-right" evidence="9">
        <dbReference type="Rhea" id="RHEA:31576"/>
    </physiologicalReaction>
</comment>
<evidence type="ECO:0000256" key="1">
    <source>
        <dbReference type="ARBA" id="ARBA00001946"/>
    </source>
</evidence>
<dbReference type="PRINTS" id="PR01403">
    <property type="entry name" value="8OXTPHPHTASE"/>
</dbReference>
<evidence type="ECO:0000256" key="9">
    <source>
        <dbReference type="ARBA" id="ARBA00024486"/>
    </source>
</evidence>
<dbReference type="Gene3D" id="3.90.79.10">
    <property type="entry name" value="Nucleoside Triphosphate Pyrophosphohydrolase"/>
    <property type="match status" value="1"/>
</dbReference>
<dbReference type="EMBL" id="CP002659">
    <property type="protein sequence ID" value="AEC01274.1"/>
    <property type="molecule type" value="Genomic_DNA"/>
</dbReference>
<keyword evidence="22" id="KW-1133">Transmembrane helix</keyword>
<evidence type="ECO:0000256" key="22">
    <source>
        <dbReference type="SAM" id="Phobius"/>
    </source>
</evidence>
<dbReference type="PROSITE" id="PS00893">
    <property type="entry name" value="NUDIX_BOX"/>
    <property type="match status" value="1"/>
</dbReference>
<comment type="cofactor">
    <cofactor evidence="1">
        <name>Mg(2+)</name>
        <dbReference type="ChEBI" id="CHEBI:18420"/>
    </cofactor>
</comment>
<feature type="domain" description="Nudix hydrolase" evidence="23">
    <location>
        <begin position="162"/>
        <end position="292"/>
    </location>
</feature>
<feature type="transmembrane region" description="Helical" evidence="22">
    <location>
        <begin position="36"/>
        <end position="55"/>
    </location>
</feature>
<dbReference type="GO" id="GO:0042262">
    <property type="term" value="P:DNA protection"/>
    <property type="evidence" value="ECO:0007669"/>
    <property type="project" value="InterPro"/>
</dbReference>
<dbReference type="RefSeq" id="WP_013738670.1">
    <property type="nucleotide sequence ID" value="NC_015436.1"/>
</dbReference>
<reference evidence="24 25" key="2">
    <citation type="journal article" date="2012" name="Stand. Genomic Sci.">
        <title>Complete genome sequence of the termite hindgut bacterium Spirochaeta coccoides type strain (SPN1(T)), reclassification in the genus Sphaerochaeta as Sphaerochaeta coccoides comb. nov. and emendations of the family Spirochaetaceae and the genus Sphaerochaeta.</title>
        <authorList>
            <person name="Abt B."/>
            <person name="Han C."/>
            <person name="Scheuner C."/>
            <person name="Lu M."/>
            <person name="Lapidus A."/>
            <person name="Nolan M."/>
            <person name="Lucas S."/>
            <person name="Hammon N."/>
            <person name="Deshpande S."/>
            <person name="Cheng J.F."/>
            <person name="Tapia R."/>
            <person name="Goodwin L.A."/>
            <person name="Pitluck S."/>
            <person name="Liolios K."/>
            <person name="Pagani I."/>
            <person name="Ivanova N."/>
            <person name="Mavromatis K."/>
            <person name="Mikhailova N."/>
            <person name="Huntemann M."/>
            <person name="Pati A."/>
            <person name="Chen A."/>
            <person name="Palaniappan K."/>
            <person name="Land M."/>
            <person name="Hauser L."/>
            <person name="Brambilla E.M."/>
            <person name="Rohde M."/>
            <person name="Spring S."/>
            <person name="Gronow S."/>
            <person name="Goker M."/>
            <person name="Woyke T."/>
            <person name="Bristow J."/>
            <person name="Eisen J.A."/>
            <person name="Markowitz V."/>
            <person name="Hugenholtz P."/>
            <person name="Kyrpides N.C."/>
            <person name="Klenk H.P."/>
            <person name="Detter J.C."/>
        </authorList>
    </citation>
    <scope>NUCLEOTIDE SEQUENCE [LARGE SCALE GENOMIC DNA]</scope>
    <source>
        <strain evidence="25">ATCC BAA-1237 / DSM 17374 / SPN1</strain>
    </source>
</reference>
<evidence type="ECO:0000313" key="25">
    <source>
        <dbReference type="Proteomes" id="UP000007939"/>
    </source>
</evidence>
<dbReference type="InterPro" id="IPR003615">
    <property type="entry name" value="HNH_nuc"/>
</dbReference>
<evidence type="ECO:0000313" key="24">
    <source>
        <dbReference type="EMBL" id="AEC01274.1"/>
    </source>
</evidence>
<accession>F4GIB5</accession>
<comment type="catalytic activity">
    <reaction evidence="20">
        <text>N(6)-methyl-dATP + H2O = N(6)-methyl-dAMP + diphosphate + H(+)</text>
        <dbReference type="Rhea" id="RHEA:67604"/>
        <dbReference type="ChEBI" id="CHEBI:15377"/>
        <dbReference type="ChEBI" id="CHEBI:15378"/>
        <dbReference type="ChEBI" id="CHEBI:33019"/>
        <dbReference type="ChEBI" id="CHEBI:169976"/>
        <dbReference type="ChEBI" id="CHEBI:172872"/>
    </reaction>
    <physiologicalReaction direction="left-to-right" evidence="20">
        <dbReference type="Rhea" id="RHEA:67605"/>
    </physiologicalReaction>
</comment>
<dbReference type="Pfam" id="PF00293">
    <property type="entry name" value="NUDIX"/>
    <property type="match status" value="1"/>
</dbReference>
<dbReference type="GO" id="GO:0046872">
    <property type="term" value="F:metal ion binding"/>
    <property type="evidence" value="ECO:0007669"/>
    <property type="project" value="UniProtKB-KW"/>
</dbReference>
<evidence type="ECO:0000256" key="20">
    <source>
        <dbReference type="ARBA" id="ARBA00049032"/>
    </source>
</evidence>
<dbReference type="SUPFAM" id="SSF55811">
    <property type="entry name" value="Nudix"/>
    <property type="match status" value="1"/>
</dbReference>
<dbReference type="HOGENOM" id="CLU_831292_0_0_12"/>
<evidence type="ECO:0000256" key="16">
    <source>
        <dbReference type="ARBA" id="ARBA00031927"/>
    </source>
</evidence>
<feature type="transmembrane region" description="Helical" evidence="22">
    <location>
        <begin position="61"/>
        <end position="78"/>
    </location>
</feature>
<protein>
    <recommendedName>
        <fullName evidence="12">Oxidized purine nucleoside triphosphate hydrolase</fullName>
        <ecNumber evidence="11">3.6.1.56</ecNumber>
    </recommendedName>
    <alternativeName>
        <fullName evidence="16">2-hydroxy-dATP diphosphatase</fullName>
    </alternativeName>
    <alternativeName>
        <fullName evidence="15">7,8-dihydro-8-oxoguanine triphosphatase</fullName>
    </alternativeName>
    <alternativeName>
        <fullName evidence="14">8-oxo-dGTPase</fullName>
    </alternativeName>
    <alternativeName>
        <fullName evidence="17">Methylated purine nucleoside triphosphate hydrolase</fullName>
    </alternativeName>
    <alternativeName>
        <fullName evidence="13">Nucleoside diphosphate-linked moiety X motif 1</fullName>
    </alternativeName>
</protein>
<name>F4GIB5_PARC1</name>
<evidence type="ECO:0000256" key="10">
    <source>
        <dbReference type="ARBA" id="ARBA00024596"/>
    </source>
</evidence>
<keyword evidence="4" id="KW-0479">Metal-binding</keyword>
<evidence type="ECO:0000256" key="12">
    <source>
        <dbReference type="ARBA" id="ARBA00026218"/>
    </source>
</evidence>
<proteinExistence type="inferred from homology"/>
<dbReference type="InterPro" id="IPR003563">
    <property type="entry name" value="8ODP"/>
</dbReference>
<evidence type="ECO:0000256" key="18">
    <source>
        <dbReference type="ARBA" id="ARBA00048002"/>
    </source>
</evidence>
<dbReference type="InterPro" id="IPR020084">
    <property type="entry name" value="NUDIX_hydrolase_CS"/>
</dbReference>
<dbReference type="InterPro" id="IPR000086">
    <property type="entry name" value="NUDIX_hydrolase_dom"/>
</dbReference>
<reference evidence="25" key="1">
    <citation type="submission" date="2011-04" db="EMBL/GenBank/DDBJ databases">
        <title>The complete genome of Spirochaeta coccoides DSM 17374.</title>
        <authorList>
            <person name="Lucas S."/>
            <person name="Copeland A."/>
            <person name="Lapidus A."/>
            <person name="Bruce D."/>
            <person name="Goodwin L."/>
            <person name="Pitluck S."/>
            <person name="Peters L."/>
            <person name="Kyrpides N."/>
            <person name="Mavromatis K."/>
            <person name="Pagani I."/>
            <person name="Ivanova N."/>
            <person name="Ovchinnikova G."/>
            <person name="Lu M."/>
            <person name="Detter J.C."/>
            <person name="Tapia R."/>
            <person name="Han C."/>
            <person name="Land M."/>
            <person name="Hauser L."/>
            <person name="Markowitz V."/>
            <person name="Cheng J.-F."/>
            <person name="Hugenholtz P."/>
            <person name="Woyke T."/>
            <person name="Wu D."/>
            <person name="Spring S."/>
            <person name="Schroeder M."/>
            <person name="Brambilla E."/>
            <person name="Klenk H.-P."/>
            <person name="Eisen J.A."/>
        </authorList>
    </citation>
    <scope>NUCLEOTIDE SEQUENCE [LARGE SCALE GENOMIC DNA]</scope>
    <source>
        <strain evidence="25">ATCC BAA-1237 / DSM 17374 / SPN1</strain>
    </source>
</reference>
<evidence type="ECO:0000256" key="17">
    <source>
        <dbReference type="ARBA" id="ARBA00032071"/>
    </source>
</evidence>
<dbReference type="eggNOG" id="COG1051">
    <property type="taxonomic scope" value="Bacteria"/>
</dbReference>
<dbReference type="InterPro" id="IPR015797">
    <property type="entry name" value="NUDIX_hydrolase-like_dom_sf"/>
</dbReference>
<keyword evidence="6" id="KW-0460">Magnesium</keyword>
<dbReference type="KEGG" id="scc:Spico_0032"/>
<evidence type="ECO:0000256" key="14">
    <source>
        <dbReference type="ARBA" id="ARBA00030634"/>
    </source>
</evidence>
<comment type="similarity">
    <text evidence="2">Belongs to the Nudix hydrolase family.</text>
</comment>